<keyword evidence="5" id="KW-0325">Glycoprotein</keyword>
<feature type="domain" description="CFEM" evidence="10">
    <location>
        <begin position="21"/>
        <end position="88"/>
    </location>
</feature>
<keyword evidence="7" id="KW-1015">Disulfide bond</keyword>
<evidence type="ECO:0000256" key="7">
    <source>
        <dbReference type="ARBA" id="ARBA00023157"/>
    </source>
</evidence>
<evidence type="ECO:0000313" key="11">
    <source>
        <dbReference type="EMBL" id="EQL02764.1"/>
    </source>
</evidence>
<dbReference type="GO" id="GO:0005576">
    <property type="term" value="C:extracellular region"/>
    <property type="evidence" value="ECO:0007669"/>
    <property type="project" value="UniProtKB-SubCell"/>
</dbReference>
<organism evidence="11 12">
    <name type="scientific">Ophiocordyceps sinensis (strain Co18 / CGMCC 3.14243)</name>
    <name type="common">Yarsagumba caterpillar fungus</name>
    <name type="synonym">Hirsutella sinensis</name>
    <dbReference type="NCBI Taxonomy" id="911162"/>
    <lineage>
        <taxon>Eukaryota</taxon>
        <taxon>Fungi</taxon>
        <taxon>Dikarya</taxon>
        <taxon>Ascomycota</taxon>
        <taxon>Pezizomycotina</taxon>
        <taxon>Sordariomycetes</taxon>
        <taxon>Hypocreomycetidae</taxon>
        <taxon>Hypocreales</taxon>
        <taxon>Ophiocordycipitaceae</taxon>
        <taxon>Ophiocordyceps</taxon>
    </lineage>
</organism>
<name>T5AJJ4_OPHSC</name>
<keyword evidence="5" id="KW-0472">Membrane</keyword>
<evidence type="ECO:0000256" key="2">
    <source>
        <dbReference type="ARBA" id="ARBA00004613"/>
    </source>
</evidence>
<evidence type="ECO:0000256" key="1">
    <source>
        <dbReference type="ARBA" id="ARBA00004589"/>
    </source>
</evidence>
<dbReference type="SMART" id="SM00747">
    <property type="entry name" value="CFEM"/>
    <property type="match status" value="1"/>
</dbReference>
<comment type="similarity">
    <text evidence="3">Belongs to the RBT5 family.</text>
</comment>
<dbReference type="HOGENOM" id="CLU_1722916_0_0_1"/>
<keyword evidence="8" id="KW-0449">Lipoprotein</keyword>
<evidence type="ECO:0000256" key="3">
    <source>
        <dbReference type="ARBA" id="ARBA00010031"/>
    </source>
</evidence>
<accession>T5AJJ4</accession>
<dbReference type="eggNOG" id="ENOG502S1X2">
    <property type="taxonomic scope" value="Eukaryota"/>
</dbReference>
<evidence type="ECO:0000259" key="10">
    <source>
        <dbReference type="SMART" id="SM00747"/>
    </source>
</evidence>
<reference evidence="11 12" key="1">
    <citation type="journal article" date="2013" name="Chin. Sci. Bull.">
        <title>Genome survey uncovers the secrets of sex and lifestyle in caterpillar fungus.</title>
        <authorList>
            <person name="Hu X."/>
            <person name="Zhang Y."/>
            <person name="Xiao G."/>
            <person name="Zheng P."/>
            <person name="Xia Y."/>
            <person name="Zhang X."/>
            <person name="St Leger R.J."/>
            <person name="Liu X."/>
            <person name="Wang C."/>
        </authorList>
    </citation>
    <scope>NUCLEOTIDE SEQUENCE [LARGE SCALE GENOMIC DNA]</scope>
    <source>
        <strain evidence="12">Co18 / CGMCC 3.14243</strain>
        <tissue evidence="11">Fruit-body</tissue>
    </source>
</reference>
<keyword evidence="5" id="KW-0336">GPI-anchor</keyword>
<evidence type="ECO:0000256" key="6">
    <source>
        <dbReference type="ARBA" id="ARBA00022729"/>
    </source>
</evidence>
<dbReference type="AlphaFoldDB" id="T5AJJ4"/>
<dbReference type="Proteomes" id="UP000019374">
    <property type="component" value="Unassembled WGS sequence"/>
</dbReference>
<dbReference type="OrthoDB" id="4778251at2759"/>
<keyword evidence="6 9" id="KW-0732">Signal</keyword>
<evidence type="ECO:0000256" key="5">
    <source>
        <dbReference type="ARBA" id="ARBA00022622"/>
    </source>
</evidence>
<gene>
    <name evidence="11" type="ORF">OCS_01521</name>
</gene>
<feature type="signal peptide" evidence="9">
    <location>
        <begin position="1"/>
        <end position="22"/>
    </location>
</feature>
<evidence type="ECO:0000313" key="12">
    <source>
        <dbReference type="Proteomes" id="UP000019374"/>
    </source>
</evidence>
<evidence type="ECO:0000256" key="4">
    <source>
        <dbReference type="ARBA" id="ARBA00022525"/>
    </source>
</evidence>
<dbReference type="EMBL" id="KE652269">
    <property type="protein sequence ID" value="EQL02764.1"/>
    <property type="molecule type" value="Genomic_DNA"/>
</dbReference>
<evidence type="ECO:0000256" key="8">
    <source>
        <dbReference type="ARBA" id="ARBA00023288"/>
    </source>
</evidence>
<evidence type="ECO:0000256" key="9">
    <source>
        <dbReference type="SAM" id="SignalP"/>
    </source>
</evidence>
<dbReference type="InterPro" id="IPR008427">
    <property type="entry name" value="Extracellular_membr_CFEM_dom"/>
</dbReference>
<proteinExistence type="inferred from homology"/>
<feature type="chain" id="PRO_5004596979" evidence="9">
    <location>
        <begin position="23"/>
        <end position="152"/>
    </location>
</feature>
<dbReference type="Pfam" id="PF05730">
    <property type="entry name" value="CFEM"/>
    <property type="match status" value="1"/>
</dbReference>
<protein>
    <submittedName>
        <fullName evidence="11">Extracellular membrane protein, CFEM domain protein</fullName>
    </submittedName>
</protein>
<keyword evidence="4" id="KW-0964">Secreted</keyword>
<comment type="subcellular location">
    <subcellularLocation>
        <location evidence="1">Membrane</location>
        <topology evidence="1">Lipid-anchor</topology>
        <topology evidence="1">GPI-anchor</topology>
    </subcellularLocation>
    <subcellularLocation>
        <location evidence="2">Secreted</location>
    </subcellularLocation>
</comment>
<sequence length="152" mass="16347">MGRFVPLILGAWSALQVIGAIAQHVPACIPGCANQLRSEFAKFSCKNAEDAACLCRANNFVYGVRDCGTHCGANDENVHHFLLGSFCAVRSIPLVGSPIESCEDRPAVVDPVVNPAGLDSNFGSRVDSCYAQLNVECDRLDARVLSYIVKLF</sequence>
<dbReference type="GO" id="GO:0098552">
    <property type="term" value="C:side of membrane"/>
    <property type="evidence" value="ECO:0007669"/>
    <property type="project" value="UniProtKB-KW"/>
</dbReference>